<feature type="region of interest" description="Disordered" evidence="2">
    <location>
        <begin position="371"/>
        <end position="421"/>
    </location>
</feature>
<evidence type="ECO:0000259" key="3">
    <source>
        <dbReference type="PROSITE" id="PS00662"/>
    </source>
</evidence>
<dbReference type="InterPro" id="IPR001482">
    <property type="entry name" value="T2SS/T4SS_dom"/>
</dbReference>
<dbReference type="eggNOG" id="COG2805">
    <property type="taxonomic scope" value="Bacteria"/>
</dbReference>
<comment type="similarity">
    <text evidence="1">Belongs to the GSP E family.</text>
</comment>
<dbReference type="PROSITE" id="PS00662">
    <property type="entry name" value="T2SP_E"/>
    <property type="match status" value="1"/>
</dbReference>
<reference evidence="4 5" key="1">
    <citation type="journal article" date="2014" name="Proc. Natl. Acad. Sci. U.S.A.">
        <title>Functional type 2 photosynthetic reaction centers found in the rare bacterial phylum Gemmatimonadetes.</title>
        <authorList>
            <person name="Zeng Y."/>
            <person name="Feng F."/>
            <person name="Medova H."/>
            <person name="Dean J."/>
            <person name="Koblizek M."/>
        </authorList>
    </citation>
    <scope>NUCLEOTIDE SEQUENCE [LARGE SCALE GENOMIC DNA]</scope>
    <source>
        <strain evidence="4 5">AP64</strain>
    </source>
</reference>
<accession>A0A143BIJ6</accession>
<dbReference type="InterPro" id="IPR050921">
    <property type="entry name" value="T4SS_GSP_E_ATPase"/>
</dbReference>
<protein>
    <submittedName>
        <fullName evidence="4">Twitching motility protein</fullName>
    </submittedName>
</protein>
<keyword evidence="5" id="KW-1185">Reference proteome</keyword>
<dbReference type="CDD" id="cd01131">
    <property type="entry name" value="PilT"/>
    <property type="match status" value="1"/>
</dbReference>
<sequence length="434" mass="46826">MAIERIIKAAVERGASDVHIKAGDVVRARIDGRLVVLTKQTLTAEQTRAIALHLMSNDVDRATIDTLKDFDCSWASAGVGRFRVNILRQRAAHSIVMRVIPEQVPTVHTLRLPPVLTRIAHTERGMVLVTGVTGSGKSSTMAALVNEINGSYEKHILTLENPIEFIHNDIKSSVTQREVGIDTDTFRMGLRAALRQDPDVILIGEMRDAETIDTAMKAAETGHLLISTLHTPDAVTTVMRIVAMFPPEEQLVVRMRLAESLHAVVSQRLLPRKSGQGRVVAAEVMVVTSTIRDLIAEGRIAEIRDYIADGSQYGMQTFDQHLTELVQSGEIEFEVAKGAATNPADFELAFRMGRNRKTPAIGQLAKPIAPPHPAAARPVAPAAPTAGLGSNPLGTGHTLPPLATSPSGHESVTSPNPLKNDTVFGSGFESLFGS</sequence>
<dbReference type="Proteomes" id="UP000076404">
    <property type="component" value="Chromosome"/>
</dbReference>
<proteinExistence type="inferred from homology"/>
<gene>
    <name evidence="4" type="ORF">GEMMAAP_05210</name>
</gene>
<name>A0A143BIJ6_9BACT</name>
<dbReference type="SUPFAM" id="SSF52540">
    <property type="entry name" value="P-loop containing nucleoside triphosphate hydrolases"/>
    <property type="match status" value="1"/>
</dbReference>
<dbReference type="EMBL" id="CP011454">
    <property type="protein sequence ID" value="AMW04401.1"/>
    <property type="molecule type" value="Genomic_DNA"/>
</dbReference>
<evidence type="ECO:0000256" key="1">
    <source>
        <dbReference type="ARBA" id="ARBA00006611"/>
    </source>
</evidence>
<dbReference type="Gene3D" id="3.40.50.300">
    <property type="entry name" value="P-loop containing nucleotide triphosphate hydrolases"/>
    <property type="match status" value="1"/>
</dbReference>
<dbReference type="GO" id="GO:0005524">
    <property type="term" value="F:ATP binding"/>
    <property type="evidence" value="ECO:0007669"/>
    <property type="project" value="InterPro"/>
</dbReference>
<dbReference type="GO" id="GO:0016887">
    <property type="term" value="F:ATP hydrolysis activity"/>
    <property type="evidence" value="ECO:0007669"/>
    <property type="project" value="InterPro"/>
</dbReference>
<dbReference type="RefSeq" id="WP_026849944.1">
    <property type="nucleotide sequence ID" value="NZ_CP011454.1"/>
</dbReference>
<feature type="compositionally biased region" description="Low complexity" evidence="2">
    <location>
        <begin position="374"/>
        <end position="386"/>
    </location>
</feature>
<reference evidence="4 5" key="2">
    <citation type="journal article" date="2016" name="Environ. Microbiol. Rep.">
        <title>Metagenomic evidence for the presence of phototrophic Gemmatimonadetes bacteria in diverse environments.</title>
        <authorList>
            <person name="Zeng Y."/>
            <person name="Baumbach J."/>
            <person name="Barbosa E.G."/>
            <person name="Azevedo V."/>
            <person name="Zhang C."/>
            <person name="Koblizek M."/>
        </authorList>
    </citation>
    <scope>NUCLEOTIDE SEQUENCE [LARGE SCALE GENOMIC DNA]</scope>
    <source>
        <strain evidence="4 5">AP64</strain>
    </source>
</reference>
<dbReference type="OrthoDB" id="9805147at2"/>
<dbReference type="KEGG" id="gph:GEMMAAP_05210"/>
<dbReference type="PANTHER" id="PTHR30486:SF12">
    <property type="entry name" value="TYPE IV PILUS ATPASE PILU"/>
    <property type="match status" value="1"/>
</dbReference>
<evidence type="ECO:0000313" key="5">
    <source>
        <dbReference type="Proteomes" id="UP000076404"/>
    </source>
</evidence>
<dbReference type="InterPro" id="IPR027417">
    <property type="entry name" value="P-loop_NTPase"/>
</dbReference>
<dbReference type="Pfam" id="PF00437">
    <property type="entry name" value="T2SSE"/>
    <property type="match status" value="1"/>
</dbReference>
<dbReference type="PANTHER" id="PTHR30486">
    <property type="entry name" value="TWITCHING MOTILITY PROTEIN PILT"/>
    <property type="match status" value="1"/>
</dbReference>
<feature type="domain" description="Bacterial type II secretion system protein E" evidence="3">
    <location>
        <begin position="194"/>
        <end position="208"/>
    </location>
</feature>
<evidence type="ECO:0000313" key="4">
    <source>
        <dbReference type="EMBL" id="AMW04401.1"/>
    </source>
</evidence>
<dbReference type="InterPro" id="IPR006321">
    <property type="entry name" value="PilT/PilU"/>
</dbReference>
<feature type="compositionally biased region" description="Polar residues" evidence="2">
    <location>
        <begin position="404"/>
        <end position="419"/>
    </location>
</feature>
<dbReference type="STRING" id="1379270.GEMMAAP_05210"/>
<organism evidence="4 5">
    <name type="scientific">Gemmatimonas phototrophica</name>
    <dbReference type="NCBI Taxonomy" id="1379270"/>
    <lineage>
        <taxon>Bacteria</taxon>
        <taxon>Pseudomonadati</taxon>
        <taxon>Gemmatimonadota</taxon>
        <taxon>Gemmatimonadia</taxon>
        <taxon>Gemmatimonadales</taxon>
        <taxon>Gemmatimonadaceae</taxon>
        <taxon>Gemmatimonas</taxon>
    </lineage>
</organism>
<dbReference type="NCBIfam" id="TIGR01420">
    <property type="entry name" value="pilT_fam"/>
    <property type="match status" value="1"/>
</dbReference>
<dbReference type="AlphaFoldDB" id="A0A143BIJ6"/>
<dbReference type="Gene3D" id="3.30.450.90">
    <property type="match status" value="1"/>
</dbReference>
<evidence type="ECO:0000256" key="2">
    <source>
        <dbReference type="SAM" id="MobiDB-lite"/>
    </source>
</evidence>